<organism evidence="11 12">
    <name type="scientific">Chelatococcus asaccharovorans</name>
    <dbReference type="NCBI Taxonomy" id="28210"/>
    <lineage>
        <taxon>Bacteria</taxon>
        <taxon>Pseudomonadati</taxon>
        <taxon>Pseudomonadota</taxon>
        <taxon>Alphaproteobacteria</taxon>
        <taxon>Hyphomicrobiales</taxon>
        <taxon>Chelatococcaceae</taxon>
        <taxon>Chelatococcus</taxon>
    </lineage>
</organism>
<dbReference type="GO" id="GO:0055085">
    <property type="term" value="P:transmembrane transport"/>
    <property type="evidence" value="ECO:0007669"/>
    <property type="project" value="InterPro"/>
</dbReference>
<evidence type="ECO:0000313" key="12">
    <source>
        <dbReference type="Proteomes" id="UP000248021"/>
    </source>
</evidence>
<dbReference type="InterPro" id="IPR025966">
    <property type="entry name" value="OppC_N"/>
</dbReference>
<keyword evidence="12" id="KW-1185">Reference proteome</keyword>
<dbReference type="PANTHER" id="PTHR43386:SF1">
    <property type="entry name" value="D,D-DIPEPTIDE TRANSPORT SYSTEM PERMEASE PROTEIN DDPC-RELATED"/>
    <property type="match status" value="1"/>
</dbReference>
<evidence type="ECO:0000256" key="6">
    <source>
        <dbReference type="ARBA" id="ARBA00022927"/>
    </source>
</evidence>
<dbReference type="PROSITE" id="PS50928">
    <property type="entry name" value="ABC_TM1"/>
    <property type="match status" value="1"/>
</dbReference>
<evidence type="ECO:0000256" key="2">
    <source>
        <dbReference type="ARBA" id="ARBA00022448"/>
    </source>
</evidence>
<proteinExistence type="inferred from homology"/>
<dbReference type="Proteomes" id="UP000248021">
    <property type="component" value="Unassembled WGS sequence"/>
</dbReference>
<evidence type="ECO:0000256" key="5">
    <source>
        <dbReference type="ARBA" id="ARBA00022856"/>
    </source>
</evidence>
<gene>
    <name evidence="11" type="ORF">C7450_102392</name>
</gene>
<dbReference type="PANTHER" id="PTHR43386">
    <property type="entry name" value="OLIGOPEPTIDE TRANSPORT SYSTEM PERMEASE PROTEIN APPC"/>
    <property type="match status" value="1"/>
</dbReference>
<keyword evidence="4 9" id="KW-0812">Transmembrane</keyword>
<dbReference type="EMBL" id="QJJK01000002">
    <property type="protein sequence ID" value="PXW63476.1"/>
    <property type="molecule type" value="Genomic_DNA"/>
</dbReference>
<accession>A0A2V3UDV9</accession>
<dbReference type="Pfam" id="PF12911">
    <property type="entry name" value="OppC_N"/>
    <property type="match status" value="1"/>
</dbReference>
<evidence type="ECO:0000256" key="1">
    <source>
        <dbReference type="ARBA" id="ARBA00004651"/>
    </source>
</evidence>
<feature type="transmembrane region" description="Helical" evidence="9">
    <location>
        <begin position="127"/>
        <end position="145"/>
    </location>
</feature>
<name>A0A2V3UDV9_9HYPH</name>
<reference evidence="11 12" key="1">
    <citation type="submission" date="2018-05" db="EMBL/GenBank/DDBJ databases">
        <title>Genomic Encyclopedia of Type Strains, Phase IV (KMG-IV): sequencing the most valuable type-strain genomes for metagenomic binning, comparative biology and taxonomic classification.</title>
        <authorList>
            <person name="Goeker M."/>
        </authorList>
    </citation>
    <scope>NUCLEOTIDE SEQUENCE [LARGE SCALE GENOMIC DNA]</scope>
    <source>
        <strain evidence="11 12">DSM 6462</strain>
    </source>
</reference>
<keyword evidence="7 9" id="KW-1133">Transmembrane helix</keyword>
<dbReference type="InterPro" id="IPR000515">
    <property type="entry name" value="MetI-like"/>
</dbReference>
<evidence type="ECO:0000313" key="11">
    <source>
        <dbReference type="EMBL" id="PXW63476.1"/>
    </source>
</evidence>
<comment type="subcellular location">
    <subcellularLocation>
        <location evidence="1 9">Cell membrane</location>
        <topology evidence="1 9">Multi-pass membrane protein</topology>
    </subcellularLocation>
</comment>
<dbReference type="InterPro" id="IPR035906">
    <property type="entry name" value="MetI-like_sf"/>
</dbReference>
<comment type="caution">
    <text evidence="11">The sequence shown here is derived from an EMBL/GenBank/DDBJ whole genome shotgun (WGS) entry which is preliminary data.</text>
</comment>
<feature type="transmembrane region" description="Helical" evidence="9">
    <location>
        <begin position="91"/>
        <end position="115"/>
    </location>
</feature>
<comment type="similarity">
    <text evidence="9">Belongs to the binding-protein-dependent transport system permease family.</text>
</comment>
<dbReference type="GO" id="GO:0015833">
    <property type="term" value="P:peptide transport"/>
    <property type="evidence" value="ECO:0007669"/>
    <property type="project" value="UniProtKB-KW"/>
</dbReference>
<evidence type="ECO:0000256" key="7">
    <source>
        <dbReference type="ARBA" id="ARBA00022989"/>
    </source>
</evidence>
<evidence type="ECO:0000256" key="4">
    <source>
        <dbReference type="ARBA" id="ARBA00022692"/>
    </source>
</evidence>
<dbReference type="Pfam" id="PF00528">
    <property type="entry name" value="BPD_transp_1"/>
    <property type="match status" value="1"/>
</dbReference>
<protein>
    <submittedName>
        <fullName evidence="11">Peptide/nickel transport system permease protein</fullName>
    </submittedName>
</protein>
<feature type="transmembrane region" description="Helical" evidence="9">
    <location>
        <begin position="251"/>
        <end position="273"/>
    </location>
</feature>
<dbReference type="SUPFAM" id="SSF161098">
    <property type="entry name" value="MetI-like"/>
    <property type="match status" value="1"/>
</dbReference>
<evidence type="ECO:0000259" key="10">
    <source>
        <dbReference type="PROSITE" id="PS50928"/>
    </source>
</evidence>
<feature type="domain" description="ABC transmembrane type-1" evidence="10">
    <location>
        <begin position="85"/>
        <end position="273"/>
    </location>
</feature>
<dbReference type="GO" id="GO:0005886">
    <property type="term" value="C:plasma membrane"/>
    <property type="evidence" value="ECO:0007669"/>
    <property type="project" value="UniProtKB-SubCell"/>
</dbReference>
<dbReference type="InterPro" id="IPR050366">
    <property type="entry name" value="BP-dependent_transpt_permease"/>
</dbReference>
<dbReference type="RefSeq" id="WP_110373615.1">
    <property type="nucleotide sequence ID" value="NZ_JAHBRY010000002.1"/>
</dbReference>
<keyword evidence="8 9" id="KW-0472">Membrane</keyword>
<dbReference type="Gene3D" id="1.10.3720.10">
    <property type="entry name" value="MetI-like"/>
    <property type="match status" value="1"/>
</dbReference>
<evidence type="ECO:0000256" key="8">
    <source>
        <dbReference type="ARBA" id="ARBA00023136"/>
    </source>
</evidence>
<dbReference type="OrthoDB" id="9766870at2"/>
<evidence type="ECO:0000256" key="3">
    <source>
        <dbReference type="ARBA" id="ARBA00022475"/>
    </source>
</evidence>
<keyword evidence="6" id="KW-0653">Protein transport</keyword>
<keyword evidence="3" id="KW-1003">Cell membrane</keyword>
<feature type="transmembrane region" description="Helical" evidence="9">
    <location>
        <begin position="25"/>
        <end position="47"/>
    </location>
</feature>
<keyword evidence="5" id="KW-0571">Peptide transport</keyword>
<evidence type="ECO:0000256" key="9">
    <source>
        <dbReference type="RuleBase" id="RU363032"/>
    </source>
</evidence>
<dbReference type="CDD" id="cd06261">
    <property type="entry name" value="TM_PBP2"/>
    <property type="match status" value="1"/>
</dbReference>
<dbReference type="AlphaFoldDB" id="A0A2V3UDV9"/>
<sequence length="289" mass="31292">MSMAVAAIPISPTQRYIRRFATHKLGVIGLLFLTLVVIAAVFAPWVAPYPPQRILTRALQAPSWKYWFGTDEIGRDVFSRIVWGSQISLQVVGYSIAGAAIVGATVGLIAGYVGGWLDIILMRIMDAILAFPFLIFALAIVAILGPSVQNSAIAIAIAKSPGFARIVRSEVLSLRGREFIKAAIVLGATNQRIITRHLWPNITGNLIIYASLSGSTALITESSLSFLGLGVRPPAPSWGYMIAVGMDHWQYWWMSVFPGLAIFLTVLAFNFVGDALRDASDSKLDLGTS</sequence>
<keyword evidence="2 9" id="KW-0813">Transport</keyword>
<dbReference type="GO" id="GO:0015031">
    <property type="term" value="P:protein transport"/>
    <property type="evidence" value="ECO:0007669"/>
    <property type="project" value="UniProtKB-KW"/>
</dbReference>